<protein>
    <submittedName>
        <fullName evidence="2">Lipid-binding protein</fullName>
    </submittedName>
</protein>
<dbReference type="InterPro" id="IPR051213">
    <property type="entry name" value="START_lipid_transfer"/>
</dbReference>
<dbReference type="RefSeq" id="WP_187963628.1">
    <property type="nucleotide sequence ID" value="NZ_JACVDC010000001.1"/>
</dbReference>
<dbReference type="Gene3D" id="3.30.530.20">
    <property type="match status" value="1"/>
</dbReference>
<organism evidence="2 3">
    <name type="scientific">Sinomicrobium weinanense</name>
    <dbReference type="NCBI Taxonomy" id="2842200"/>
    <lineage>
        <taxon>Bacteria</taxon>
        <taxon>Pseudomonadati</taxon>
        <taxon>Bacteroidota</taxon>
        <taxon>Flavobacteriia</taxon>
        <taxon>Flavobacteriales</taxon>
        <taxon>Flavobacteriaceae</taxon>
        <taxon>Sinomicrobium</taxon>
    </lineage>
</organism>
<dbReference type="PROSITE" id="PS50848">
    <property type="entry name" value="START"/>
    <property type="match status" value="1"/>
</dbReference>
<dbReference type="InterPro" id="IPR023393">
    <property type="entry name" value="START-like_dom_sf"/>
</dbReference>
<dbReference type="Pfam" id="PF01852">
    <property type="entry name" value="START"/>
    <property type="match status" value="1"/>
</dbReference>
<sequence length="202" mass="23729">MKQLFLTLLTLLFATKAISQEWELKKDKNGIKVYTRSVDTSKINEYRAVTMIETDLLNVLDVLKDGDNLWKWSYRTSASRIIKKISDQEFVFWIKNELPWPFKNRDHLSRVKITHAKDSTVRIELNPEKTYTIPEHKETIRITHFKGHWLLKPRGNKVEITQQLYGDLEGSIPAWIVNALLVKAPYHTFLELKQLLKQPVAE</sequence>
<dbReference type="SUPFAM" id="SSF55961">
    <property type="entry name" value="Bet v1-like"/>
    <property type="match status" value="1"/>
</dbReference>
<evidence type="ECO:0000259" key="1">
    <source>
        <dbReference type="PROSITE" id="PS50848"/>
    </source>
</evidence>
<dbReference type="GO" id="GO:0005737">
    <property type="term" value="C:cytoplasm"/>
    <property type="evidence" value="ECO:0007669"/>
    <property type="project" value="UniProtKB-ARBA"/>
</dbReference>
<name>A0A926JND0_9FLAO</name>
<dbReference type="EMBL" id="JACVDC010000001">
    <property type="protein sequence ID" value="MBC9794475.1"/>
    <property type="molecule type" value="Genomic_DNA"/>
</dbReference>
<dbReference type="PANTHER" id="PTHR19308">
    <property type="entry name" value="PHOSPHATIDYLCHOLINE TRANSFER PROTEIN"/>
    <property type="match status" value="1"/>
</dbReference>
<evidence type="ECO:0000313" key="2">
    <source>
        <dbReference type="EMBL" id="MBC9794475.1"/>
    </source>
</evidence>
<comment type="caution">
    <text evidence="2">The sequence shown here is derived from an EMBL/GenBank/DDBJ whole genome shotgun (WGS) entry which is preliminary data.</text>
</comment>
<gene>
    <name evidence="2" type="ORF">IBL28_00735</name>
</gene>
<reference evidence="2 3" key="1">
    <citation type="submission" date="2020-09" db="EMBL/GenBank/DDBJ databases">
        <title>Sinomicrobium weinanense sp. nov., a halophilic bacteria isolated from saline-alkali soil.</title>
        <authorList>
            <person name="Wu P."/>
            <person name="Ren H."/>
            <person name="Mei Y."/>
            <person name="Liang Y."/>
            <person name="Chen Z."/>
        </authorList>
    </citation>
    <scope>NUCLEOTIDE SEQUENCE [LARGE SCALE GENOMIC DNA]</scope>
    <source>
        <strain evidence="2 3">FJxs</strain>
    </source>
</reference>
<dbReference type="InterPro" id="IPR002913">
    <property type="entry name" value="START_lipid-bd_dom"/>
</dbReference>
<accession>A0A926JND0</accession>
<dbReference type="InterPro" id="IPR028347">
    <property type="entry name" value="START_dom_prot"/>
</dbReference>
<dbReference type="Proteomes" id="UP000653730">
    <property type="component" value="Unassembled WGS sequence"/>
</dbReference>
<proteinExistence type="predicted"/>
<dbReference type="PANTHER" id="PTHR19308:SF14">
    <property type="entry name" value="START DOMAIN-CONTAINING PROTEIN"/>
    <property type="match status" value="1"/>
</dbReference>
<dbReference type="GO" id="GO:0008289">
    <property type="term" value="F:lipid binding"/>
    <property type="evidence" value="ECO:0007669"/>
    <property type="project" value="InterPro"/>
</dbReference>
<feature type="domain" description="START" evidence="1">
    <location>
        <begin position="19"/>
        <end position="201"/>
    </location>
</feature>
<dbReference type="AlphaFoldDB" id="A0A926JND0"/>
<dbReference type="PIRSF" id="PIRSF039033">
    <property type="entry name" value="START_dom"/>
    <property type="match status" value="1"/>
</dbReference>
<keyword evidence="3" id="KW-1185">Reference proteome</keyword>
<evidence type="ECO:0000313" key="3">
    <source>
        <dbReference type="Proteomes" id="UP000653730"/>
    </source>
</evidence>